<keyword evidence="4" id="KW-1185">Reference proteome</keyword>
<dbReference type="GO" id="GO:0060236">
    <property type="term" value="P:regulation of mitotic spindle organization"/>
    <property type="evidence" value="ECO:0007669"/>
    <property type="project" value="InterPro"/>
</dbReference>
<dbReference type="GO" id="GO:0090307">
    <property type="term" value="P:mitotic spindle assembly"/>
    <property type="evidence" value="ECO:0007669"/>
    <property type="project" value="TreeGrafter"/>
</dbReference>
<dbReference type="GO" id="GO:0005880">
    <property type="term" value="C:nuclear microtubule"/>
    <property type="evidence" value="ECO:0007669"/>
    <property type="project" value="TreeGrafter"/>
</dbReference>
<accession>A0A103XFZ3</accession>
<dbReference type="GO" id="GO:0005819">
    <property type="term" value="C:spindle"/>
    <property type="evidence" value="ECO:0007669"/>
    <property type="project" value="InterPro"/>
</dbReference>
<dbReference type="STRING" id="59895.A0A103XFZ3"/>
<feature type="region of interest" description="Disordered" evidence="1">
    <location>
        <begin position="483"/>
        <end position="504"/>
    </location>
</feature>
<dbReference type="Gramene" id="KVH90043">
    <property type="protein sequence ID" value="KVH90043"/>
    <property type="gene ID" value="Ccrd_007956"/>
</dbReference>
<protein>
    <submittedName>
        <fullName evidence="3">TPX2, central domain-containing protein</fullName>
    </submittedName>
</protein>
<evidence type="ECO:0000259" key="2">
    <source>
        <dbReference type="Pfam" id="PF12214"/>
    </source>
</evidence>
<proteinExistence type="predicted"/>
<evidence type="ECO:0000256" key="1">
    <source>
        <dbReference type="SAM" id="MobiDB-lite"/>
    </source>
</evidence>
<dbReference type="EMBL" id="LEKV01005118">
    <property type="protein sequence ID" value="KVH90043.1"/>
    <property type="molecule type" value="Genomic_DNA"/>
</dbReference>
<gene>
    <name evidence="3" type="ORF">Ccrd_007956</name>
</gene>
<evidence type="ECO:0000313" key="4">
    <source>
        <dbReference type="Proteomes" id="UP000243975"/>
    </source>
</evidence>
<feature type="domain" description="TPX2 central" evidence="2">
    <location>
        <begin position="261"/>
        <end position="423"/>
    </location>
</feature>
<sequence length="559" mass="62492">MEVEMEDDNSSSNTVVEFTFTAVEIDLDYEFEAARFFDFKREESLEEAREAEMWFDSVESYPPSPFAVRLLSRELSENADVASQSKGFDDASQLDGVSDVRAPEDSAMALRNTAVNSLADGDGVNEGVPLELKSYYLQAFQKQQSTSTIPRGLGFKDSTRNDNYKSKTKPSWKPSFPRTSTLMKPTASQLAKQNQERLVDHFRFQKLGNSSSGIESQAAKRQKLEGGHLCKVTETKQQANFVHKPPKREGTFDGNAGHGRLRITVPRPPDLATAQRAQRIRPKGDIGSEHVASRAPGFRALPLNRKIFEAPSSLHQKRSTPQLPEFQEFHLKTTERAAQNAAAVPSTSACGNNLKVPQKPSFAFAAESSNRESKGSHVASVSKQEDCETIHRFKALPLNKKIFSSKGDLGVFRSSKRETTVAMVVAHNGIYFHLPTLQLLIDFIDFHLLIFPQTFNFQTEKRAHHAPPVDLFNKLSLASELQQDSGSQLNRPRSRPRPSVFTKGSKENRVCSFQQQSEMKHLSTGKLLRMGSKQVLFDCDKTITEGTPLLTISRNLVIR</sequence>
<feature type="region of interest" description="Disordered" evidence="1">
    <location>
        <begin position="147"/>
        <end position="181"/>
    </location>
</feature>
<dbReference type="Pfam" id="PF12214">
    <property type="entry name" value="TPX2_importin"/>
    <property type="match status" value="1"/>
</dbReference>
<dbReference type="InterPro" id="IPR027330">
    <property type="entry name" value="TPX2_central_dom"/>
</dbReference>
<organism evidence="3 4">
    <name type="scientific">Cynara cardunculus var. scolymus</name>
    <name type="common">Globe artichoke</name>
    <name type="synonym">Cynara scolymus</name>
    <dbReference type="NCBI Taxonomy" id="59895"/>
    <lineage>
        <taxon>Eukaryota</taxon>
        <taxon>Viridiplantae</taxon>
        <taxon>Streptophyta</taxon>
        <taxon>Embryophyta</taxon>
        <taxon>Tracheophyta</taxon>
        <taxon>Spermatophyta</taxon>
        <taxon>Magnoliopsida</taxon>
        <taxon>eudicotyledons</taxon>
        <taxon>Gunneridae</taxon>
        <taxon>Pentapetalae</taxon>
        <taxon>asterids</taxon>
        <taxon>campanulids</taxon>
        <taxon>Asterales</taxon>
        <taxon>Asteraceae</taxon>
        <taxon>Carduoideae</taxon>
        <taxon>Cardueae</taxon>
        <taxon>Carduinae</taxon>
        <taxon>Cynara</taxon>
    </lineage>
</organism>
<dbReference type="Proteomes" id="UP000243975">
    <property type="component" value="Unassembled WGS sequence"/>
</dbReference>
<dbReference type="GO" id="GO:0030295">
    <property type="term" value="F:protein kinase activator activity"/>
    <property type="evidence" value="ECO:0007669"/>
    <property type="project" value="TreeGrafter"/>
</dbReference>
<dbReference type="PANTHER" id="PTHR14326:SF15">
    <property type="entry name" value="OS06G0130200 PROTEIN"/>
    <property type="match status" value="1"/>
</dbReference>
<reference evidence="3 4" key="1">
    <citation type="journal article" date="2016" name="Sci. Rep.">
        <title>The genome sequence of the outbreeding globe artichoke constructed de novo incorporating a phase-aware low-pass sequencing strategy of F1 progeny.</title>
        <authorList>
            <person name="Scaglione D."/>
            <person name="Reyes-Chin-Wo S."/>
            <person name="Acquadro A."/>
            <person name="Froenicke L."/>
            <person name="Portis E."/>
            <person name="Beitel C."/>
            <person name="Tirone M."/>
            <person name="Mauro R."/>
            <person name="Lo Monaco A."/>
            <person name="Mauromicale G."/>
            <person name="Faccioli P."/>
            <person name="Cattivelli L."/>
            <person name="Rieseberg L."/>
            <person name="Michelmore R."/>
            <person name="Lanteri S."/>
        </authorList>
    </citation>
    <scope>NUCLEOTIDE SEQUENCE [LARGE SCALE GENOMIC DNA]</scope>
    <source>
        <strain evidence="3">2C</strain>
    </source>
</reference>
<name>A0A103XFZ3_CYNCS</name>
<evidence type="ECO:0000313" key="3">
    <source>
        <dbReference type="EMBL" id="KVH90043.1"/>
    </source>
</evidence>
<dbReference type="GO" id="GO:0008017">
    <property type="term" value="F:microtubule binding"/>
    <property type="evidence" value="ECO:0007669"/>
    <property type="project" value="TreeGrafter"/>
</dbReference>
<comment type="caution">
    <text evidence="3">The sequence shown here is derived from an EMBL/GenBank/DDBJ whole genome shotgun (WGS) entry which is preliminary data.</text>
</comment>
<dbReference type="AlphaFoldDB" id="A0A103XFZ3"/>
<feature type="region of interest" description="Disordered" evidence="1">
    <location>
        <begin position="244"/>
        <end position="266"/>
    </location>
</feature>
<dbReference type="PANTHER" id="PTHR14326">
    <property type="entry name" value="TARGETING PROTEIN FOR XKLP2"/>
    <property type="match status" value="1"/>
</dbReference>
<dbReference type="OMA" id="WFETAES"/>
<dbReference type="InterPro" id="IPR009675">
    <property type="entry name" value="TPX2_fam"/>
</dbReference>